<dbReference type="KEGG" id="cph:Cpha266_1803"/>
<dbReference type="InterPro" id="IPR005509">
    <property type="entry name" value="AfsA_hotdog_dom"/>
</dbReference>
<proteinExistence type="predicted"/>
<dbReference type="HOGENOM" id="CLU_841168_0_0_10"/>
<protein>
    <recommendedName>
        <fullName evidence="1">A-factor biosynthesis hotdog domain-containing protein</fullName>
    </recommendedName>
</protein>
<gene>
    <name evidence="2" type="ordered locus">Cpha266_1803</name>
</gene>
<accession>A1BHE3</accession>
<evidence type="ECO:0000259" key="1">
    <source>
        <dbReference type="Pfam" id="PF03756"/>
    </source>
</evidence>
<reference evidence="2 3" key="1">
    <citation type="submission" date="2006-12" db="EMBL/GenBank/DDBJ databases">
        <title>Complete sequence of Chlorobium phaeobacteroides DSM 266.</title>
        <authorList>
            <consortium name="US DOE Joint Genome Institute"/>
            <person name="Copeland A."/>
            <person name="Lucas S."/>
            <person name="Lapidus A."/>
            <person name="Barry K."/>
            <person name="Detter J.C."/>
            <person name="Glavina del Rio T."/>
            <person name="Hammon N."/>
            <person name="Israni S."/>
            <person name="Pitluck S."/>
            <person name="Goltsman E."/>
            <person name="Schmutz J."/>
            <person name="Larimer F."/>
            <person name="Land M."/>
            <person name="Hauser L."/>
            <person name="Mikhailova N."/>
            <person name="Li T."/>
            <person name="Overmann J."/>
            <person name="Bryant D.A."/>
            <person name="Richardson P."/>
        </authorList>
    </citation>
    <scope>NUCLEOTIDE SEQUENCE [LARGE SCALE GENOMIC DNA]</scope>
    <source>
        <strain evidence="2 3">DSM 266</strain>
    </source>
</reference>
<dbReference type="OrthoDB" id="594159at2"/>
<dbReference type="Pfam" id="PF03756">
    <property type="entry name" value="AfsA"/>
    <property type="match status" value="1"/>
</dbReference>
<organism evidence="2 3">
    <name type="scientific">Chlorobium phaeobacteroides (strain DSM 266 / SMG 266 / 2430)</name>
    <dbReference type="NCBI Taxonomy" id="290317"/>
    <lineage>
        <taxon>Bacteria</taxon>
        <taxon>Pseudomonadati</taxon>
        <taxon>Chlorobiota</taxon>
        <taxon>Chlorobiia</taxon>
        <taxon>Chlorobiales</taxon>
        <taxon>Chlorobiaceae</taxon>
        <taxon>Chlorobium/Pelodictyon group</taxon>
        <taxon>Chlorobium</taxon>
    </lineage>
</organism>
<dbReference type="Proteomes" id="UP000008701">
    <property type="component" value="Chromosome"/>
</dbReference>
<dbReference type="STRING" id="290317.Cpha266_1803"/>
<keyword evidence="3" id="KW-1185">Reference proteome</keyword>
<evidence type="ECO:0000313" key="2">
    <source>
        <dbReference type="EMBL" id="ABL65820.1"/>
    </source>
</evidence>
<name>A1BHE3_CHLPD</name>
<sequence length="331" mass="37275">MLQQTVQRIAGHDFHPAFHPNPTPRLRFQRTIKRPGRDFGILTLSPGKKPFTMLLEGDTLPLQSVTALQIVNVSSVEEASRFLLLLGDTCELFISLDYRRANPGVYAAAKALYCPSRKDKPPFDIETAADLMKKLPFDLKSLLKSPLAITGDDKLPCSIEKKYVHKKNSSNVLISDYFSAGRMLYFNMLASTEEISFDHVSDHVQGLLMLEALRQAGVATAHIQGLSFDGGLALLNYNTNFFHYLENDVPVVLRVYCSFTADETSEDKDAPIYIQVLQYGRVVADATLKAFAFMSSKRYEEQRKRVEKICTRSKMQFDAKINRILHEAASV</sequence>
<dbReference type="eggNOG" id="ENOG5033BUP">
    <property type="taxonomic scope" value="Bacteria"/>
</dbReference>
<dbReference type="EMBL" id="CP000492">
    <property type="protein sequence ID" value="ABL65820.1"/>
    <property type="molecule type" value="Genomic_DNA"/>
</dbReference>
<evidence type="ECO:0000313" key="3">
    <source>
        <dbReference type="Proteomes" id="UP000008701"/>
    </source>
</evidence>
<feature type="domain" description="A-factor biosynthesis hotdog" evidence="1">
    <location>
        <begin position="163"/>
        <end position="291"/>
    </location>
</feature>
<dbReference type="AlphaFoldDB" id="A1BHE3"/>